<evidence type="ECO:0000256" key="6">
    <source>
        <dbReference type="RuleBase" id="RU003878"/>
    </source>
</evidence>
<evidence type="ECO:0000256" key="2">
    <source>
        <dbReference type="ARBA" id="ARBA00022980"/>
    </source>
</evidence>
<dbReference type="AlphaFoldDB" id="Q83GU7"/>
<reference evidence="7 8" key="1">
    <citation type="journal article" date="2003" name="Genome Res.">
        <title>Tropheryma whipplei twist: a human pathogenic Actinobacteria with a reduced genome.</title>
        <authorList>
            <person name="Raoult D."/>
            <person name="Ogata H."/>
            <person name="Audic S."/>
            <person name="Robert C."/>
            <person name="Suhre K."/>
            <person name="Drancourt M."/>
            <person name="Claverie J.-M."/>
        </authorList>
    </citation>
    <scope>NUCLEOTIDE SEQUENCE [LARGE SCALE GENOMIC DNA]</scope>
    <source>
        <strain evidence="7 8">Twist</strain>
    </source>
</reference>
<dbReference type="PANTHER" id="PTHR11545">
    <property type="entry name" value="RIBOSOMAL PROTEIN L13"/>
    <property type="match status" value="1"/>
</dbReference>
<dbReference type="KEGG" id="twh:TWT_144"/>
<organism evidence="7 8">
    <name type="scientific">Tropheryma whipplei (strain Twist)</name>
    <name type="common">Whipple's bacillus</name>
    <dbReference type="NCBI Taxonomy" id="203267"/>
    <lineage>
        <taxon>Bacteria</taxon>
        <taxon>Bacillati</taxon>
        <taxon>Actinomycetota</taxon>
        <taxon>Actinomycetes</taxon>
        <taxon>Micrococcales</taxon>
        <taxon>Tropherymataceae</taxon>
        <taxon>Tropheryma</taxon>
    </lineage>
</organism>
<keyword evidence="2 4" id="KW-0689">Ribosomal protein</keyword>
<dbReference type="NCBIfam" id="TIGR01066">
    <property type="entry name" value="rplM_bact"/>
    <property type="match status" value="1"/>
</dbReference>
<protein>
    <recommendedName>
        <fullName evidence="4">Large ribosomal subunit protein uL13</fullName>
    </recommendedName>
</protein>
<evidence type="ECO:0000256" key="1">
    <source>
        <dbReference type="ARBA" id="ARBA00006227"/>
    </source>
</evidence>
<dbReference type="GO" id="GO:0003735">
    <property type="term" value="F:structural constituent of ribosome"/>
    <property type="evidence" value="ECO:0007669"/>
    <property type="project" value="InterPro"/>
</dbReference>
<dbReference type="GO" id="GO:0017148">
    <property type="term" value="P:negative regulation of translation"/>
    <property type="evidence" value="ECO:0007669"/>
    <property type="project" value="TreeGrafter"/>
</dbReference>
<dbReference type="InterPro" id="IPR005822">
    <property type="entry name" value="Ribosomal_uL13"/>
</dbReference>
<proteinExistence type="inferred from homology"/>
<comment type="subunit">
    <text evidence="4">Part of the 50S ribosomal subunit.</text>
</comment>
<dbReference type="EMBL" id="AE014184">
    <property type="protein sequence ID" value="AAO44241.1"/>
    <property type="molecule type" value="Genomic_DNA"/>
</dbReference>
<comment type="function">
    <text evidence="4 6">This protein is one of the early assembly proteins of the 50S ribosomal subunit, although it is not seen to bind rRNA by itself. It is important during the early stages of 50S assembly.</text>
</comment>
<dbReference type="HAMAP" id="MF_01366">
    <property type="entry name" value="Ribosomal_uL13"/>
    <property type="match status" value="1"/>
</dbReference>
<gene>
    <name evidence="4 6 7" type="primary">rplM</name>
    <name evidence="7" type="ordered locus">TWT_144</name>
</gene>
<dbReference type="SUPFAM" id="SSF52161">
    <property type="entry name" value="Ribosomal protein L13"/>
    <property type="match status" value="1"/>
</dbReference>
<evidence type="ECO:0000256" key="4">
    <source>
        <dbReference type="HAMAP-Rule" id="MF_01366"/>
    </source>
</evidence>
<dbReference type="InterPro" id="IPR023563">
    <property type="entry name" value="Ribosomal_uL13_CS"/>
</dbReference>
<dbReference type="InterPro" id="IPR036899">
    <property type="entry name" value="Ribosomal_uL13_sf"/>
</dbReference>
<keyword evidence="8" id="KW-1185">Reference proteome</keyword>
<comment type="similarity">
    <text evidence="1 4 5">Belongs to the universal ribosomal protein uL13 family.</text>
</comment>
<evidence type="ECO:0000313" key="7">
    <source>
        <dbReference type="EMBL" id="AAO44241.1"/>
    </source>
</evidence>
<dbReference type="GO" id="GO:0003729">
    <property type="term" value="F:mRNA binding"/>
    <property type="evidence" value="ECO:0007669"/>
    <property type="project" value="TreeGrafter"/>
</dbReference>
<dbReference type="InterPro" id="IPR005823">
    <property type="entry name" value="Ribosomal_uL13_bac-type"/>
</dbReference>
<name>Q83GU7_TROWT</name>
<dbReference type="GO" id="GO:0022625">
    <property type="term" value="C:cytosolic large ribosomal subunit"/>
    <property type="evidence" value="ECO:0007669"/>
    <property type="project" value="TreeGrafter"/>
</dbReference>
<dbReference type="Gene3D" id="3.90.1180.10">
    <property type="entry name" value="Ribosomal protein L13"/>
    <property type="match status" value="1"/>
</dbReference>
<sequence>MMSSKQWVLVDAKDMVLGRLATQVAVLLRGKHRPTYEPHLDTGDCVIVVNAALIRVTSNKHAKKVFYTHSGYPGGLKKRGFSDVFQKSPERVLEKAVKGMLPKNKLGRSVFRNLRVYPGQDHPHAAQKPSVYAPTRVAQVLV</sequence>
<dbReference type="CDD" id="cd00392">
    <property type="entry name" value="Ribosomal_L13"/>
    <property type="match status" value="1"/>
</dbReference>
<evidence type="ECO:0000256" key="5">
    <source>
        <dbReference type="RuleBase" id="RU003877"/>
    </source>
</evidence>
<dbReference type="PIRSF" id="PIRSF002181">
    <property type="entry name" value="Ribosomal_L13"/>
    <property type="match status" value="1"/>
</dbReference>
<dbReference type="STRING" id="203267.TWT_144"/>
<evidence type="ECO:0000256" key="3">
    <source>
        <dbReference type="ARBA" id="ARBA00023274"/>
    </source>
</evidence>
<dbReference type="GO" id="GO:0006412">
    <property type="term" value="P:translation"/>
    <property type="evidence" value="ECO:0007669"/>
    <property type="project" value="UniProtKB-UniRule"/>
</dbReference>
<dbReference type="Pfam" id="PF00572">
    <property type="entry name" value="Ribosomal_L13"/>
    <property type="match status" value="1"/>
</dbReference>
<accession>Q83GU7</accession>
<dbReference type="PANTHER" id="PTHR11545:SF2">
    <property type="entry name" value="LARGE RIBOSOMAL SUBUNIT PROTEIN UL13M"/>
    <property type="match status" value="1"/>
</dbReference>
<dbReference type="PROSITE" id="PS00783">
    <property type="entry name" value="RIBOSOMAL_L13"/>
    <property type="match status" value="1"/>
</dbReference>
<dbReference type="Proteomes" id="UP000002200">
    <property type="component" value="Chromosome"/>
</dbReference>
<evidence type="ECO:0000313" key="8">
    <source>
        <dbReference type="Proteomes" id="UP000002200"/>
    </source>
</evidence>
<dbReference type="HOGENOM" id="CLU_082184_2_2_11"/>
<keyword evidence="3 4" id="KW-0687">Ribonucleoprotein</keyword>
<dbReference type="eggNOG" id="COG0102">
    <property type="taxonomic scope" value="Bacteria"/>
</dbReference>